<dbReference type="Pfam" id="PF09931">
    <property type="entry name" value="Phage_phiJL001_Gp84_N"/>
    <property type="match status" value="1"/>
</dbReference>
<dbReference type="EMBL" id="CYHE01000011">
    <property type="protein sequence ID" value="CUA98985.1"/>
    <property type="molecule type" value="Genomic_DNA"/>
</dbReference>
<dbReference type="InterPro" id="IPR018964">
    <property type="entry name" value="Phage_phiJL001_Gp84_C"/>
</dbReference>
<evidence type="ECO:0000313" key="2">
    <source>
        <dbReference type="EMBL" id="CUA98985.1"/>
    </source>
</evidence>
<dbReference type="OrthoDB" id="1633386at2"/>
<organism evidence="2 3">
    <name type="scientific">Pannonibacter indicus</name>
    <dbReference type="NCBI Taxonomy" id="466044"/>
    <lineage>
        <taxon>Bacteria</taxon>
        <taxon>Pseudomonadati</taxon>
        <taxon>Pseudomonadota</taxon>
        <taxon>Alphaproteobacteria</taxon>
        <taxon>Hyphomicrobiales</taxon>
        <taxon>Stappiaceae</taxon>
        <taxon>Pannonibacter</taxon>
    </lineage>
</organism>
<gene>
    <name evidence="2" type="ORF">Ga0061067_111107</name>
</gene>
<keyword evidence="3" id="KW-1185">Reference proteome</keyword>
<dbReference type="Proteomes" id="UP000183900">
    <property type="component" value="Unassembled WGS sequence"/>
</dbReference>
<dbReference type="Pfam" id="PF09356">
    <property type="entry name" value="Phage_BR0599"/>
    <property type="match status" value="1"/>
</dbReference>
<name>A0A0K6I782_9HYPH</name>
<reference evidence="3" key="1">
    <citation type="submission" date="2015-08" db="EMBL/GenBank/DDBJ databases">
        <authorList>
            <person name="Varghese N."/>
        </authorList>
    </citation>
    <scope>NUCLEOTIDE SEQUENCE [LARGE SCALE GENOMIC DNA]</scope>
    <source>
        <strain evidence="3">DSM 23407</strain>
    </source>
</reference>
<feature type="domain" description="Bacteriophage phiJL001 Gp84 C-terminal" evidence="1">
    <location>
        <begin position="195"/>
        <end position="277"/>
    </location>
</feature>
<proteinExistence type="predicted"/>
<dbReference type="RefSeq" id="WP_055456532.1">
    <property type="nucleotide sequence ID" value="NZ_CYHE01000011.1"/>
</dbReference>
<dbReference type="AlphaFoldDB" id="A0A0K6I782"/>
<evidence type="ECO:0000259" key="1">
    <source>
        <dbReference type="Pfam" id="PF09356"/>
    </source>
</evidence>
<evidence type="ECO:0000313" key="3">
    <source>
        <dbReference type="Proteomes" id="UP000183900"/>
    </source>
</evidence>
<sequence length="294" mass="31525">MKSLSPAFQAHLDEGTTTLAWVWRIVRADGATFGFTDHDRTLSFDNTDFEPESGLTASEVRSGSDLSVDAQDAEGVLTSDRITETDILDGRWDNAEVEVWRVNWSDPAQRVLMRRGAIGQIRRGRLAFVAEVRSLAHVLGQTVGRTFQATCDAALGDGRCGVDLDASAFRGTGSVIDLLRDRTFTASGLGGFAAGWFTFGTVEWTSGANAGRRAEIVAHDLTDGVAVLTLLEAPVRSITGGDGFVVRAGCDKRIETCGTKFANVANFRGFPHIPGQDAVLRYATKDGGHDGSVL</sequence>
<protein>
    <recommendedName>
        <fullName evidence="1">Bacteriophage phiJL001 Gp84 C-terminal domain-containing protein</fullName>
    </recommendedName>
</protein>
<dbReference type="NCBIfam" id="TIGR02218">
    <property type="entry name" value="phg_TIGR02218"/>
    <property type="match status" value="1"/>
</dbReference>
<dbReference type="InterPro" id="IPR011928">
    <property type="entry name" value="Phage_phiJL001_Gp84"/>
</dbReference>
<accession>A0A0K6I782</accession>